<dbReference type="AlphaFoldDB" id="A0A166TQU8"/>
<comment type="caution">
    <text evidence="1">The sequence shown here is derived from an EMBL/GenBank/DDBJ whole genome shotgun (WGS) entry which is preliminary data.</text>
</comment>
<evidence type="ECO:0000313" key="1">
    <source>
        <dbReference type="EMBL" id="KZL72383.1"/>
    </source>
</evidence>
<evidence type="ECO:0008006" key="3">
    <source>
        <dbReference type="Google" id="ProtNLM"/>
    </source>
</evidence>
<accession>A0A166TQU8</accession>
<sequence>MVARHRVSIEDTILGIDLGSTSTRVCLWCPKRRQENIDIENTENTGKVPLGDFPSVGYPFESEGPVYLGDTVDPTRRPISLKYGFYALAEADKRDDLLKQYVLVTPLTAQRENPAFRDRLRQGLRELFLTLQKRIDFTCDLYRLRIKTIGISVPSQWTTDFENVYRELIISVFKDSDDISFHTETEALAHALLRNHQIALPEYGENITVVSLTLSMGKIMMQAFIESEIHLVGYRAGGGSEQWSYHVGEQFAKIFSLMRGRSMTSEEWKTFTDQFDNCKPSLGPGTCDGRLKVGGWDMTLPSAYIDDCFERSHTHVFQKANEYIKLVSEIHGATPYVIVSGGTAKHKTVQSRLRNMCKEHGIKEPLFSNEWSITHGSGRIARGVAYAAGSRLTFDQFLQRGAAFGIQRKQKASRGDPNSSEEWNNVADLLFCKVISTFGLQAFLNTEELI</sequence>
<evidence type="ECO:0000313" key="2">
    <source>
        <dbReference type="Proteomes" id="UP000076552"/>
    </source>
</evidence>
<proteinExistence type="predicted"/>
<organism evidence="1 2">
    <name type="scientific">Colletotrichum tofieldiae</name>
    <dbReference type="NCBI Taxonomy" id="708197"/>
    <lineage>
        <taxon>Eukaryota</taxon>
        <taxon>Fungi</taxon>
        <taxon>Dikarya</taxon>
        <taxon>Ascomycota</taxon>
        <taxon>Pezizomycotina</taxon>
        <taxon>Sordariomycetes</taxon>
        <taxon>Hypocreomycetidae</taxon>
        <taxon>Glomerellales</taxon>
        <taxon>Glomerellaceae</taxon>
        <taxon>Colletotrichum</taxon>
        <taxon>Colletotrichum spaethianum species complex</taxon>
    </lineage>
</organism>
<dbReference type="SUPFAM" id="SSF53067">
    <property type="entry name" value="Actin-like ATPase domain"/>
    <property type="match status" value="1"/>
</dbReference>
<reference evidence="1 2" key="1">
    <citation type="submission" date="2015-06" db="EMBL/GenBank/DDBJ databases">
        <title>Survival trade-offs in plant roots during colonization by closely related pathogenic and mutualistic fungi.</title>
        <authorList>
            <person name="Hacquard S."/>
            <person name="Kracher B."/>
            <person name="Hiruma K."/>
            <person name="Weinman A."/>
            <person name="Muench P."/>
            <person name="Garrido Oter R."/>
            <person name="Ver Loren van Themaat E."/>
            <person name="Dallerey J.-F."/>
            <person name="Damm U."/>
            <person name="Henrissat B."/>
            <person name="Lespinet O."/>
            <person name="Thon M."/>
            <person name="Kemen E."/>
            <person name="McHardy A.C."/>
            <person name="Schulze-Lefert P."/>
            <person name="O'Connell R.J."/>
        </authorList>
    </citation>
    <scope>NUCLEOTIDE SEQUENCE [LARGE SCALE GENOMIC DNA]</scope>
    <source>
        <strain evidence="1 2">0861</strain>
    </source>
</reference>
<dbReference type="Proteomes" id="UP000076552">
    <property type="component" value="Unassembled WGS sequence"/>
</dbReference>
<name>A0A166TQU8_9PEZI</name>
<dbReference type="STRING" id="708197.A0A166TQU8"/>
<protein>
    <recommendedName>
        <fullName evidence="3">Actin-like ATPase domain-containing protein</fullName>
    </recommendedName>
</protein>
<gene>
    <name evidence="1" type="ORF">CT0861_03491</name>
</gene>
<dbReference type="EMBL" id="LFIV01000059">
    <property type="protein sequence ID" value="KZL72383.1"/>
    <property type="molecule type" value="Genomic_DNA"/>
</dbReference>
<keyword evidence="2" id="KW-1185">Reference proteome</keyword>
<dbReference type="InterPro" id="IPR043129">
    <property type="entry name" value="ATPase_NBD"/>
</dbReference>